<proteinExistence type="predicted"/>
<name>A0A1Y5RV94_9RHOB</name>
<organism evidence="1 2">
    <name type="scientific">Pacificibacter marinus</name>
    <dbReference type="NCBI Taxonomy" id="658057"/>
    <lineage>
        <taxon>Bacteria</taxon>
        <taxon>Pseudomonadati</taxon>
        <taxon>Pseudomonadota</taxon>
        <taxon>Alphaproteobacteria</taxon>
        <taxon>Rhodobacterales</taxon>
        <taxon>Roseobacteraceae</taxon>
        <taxon>Pacificibacter</taxon>
    </lineage>
</organism>
<evidence type="ECO:0000313" key="1">
    <source>
        <dbReference type="EMBL" id="SLN23536.1"/>
    </source>
</evidence>
<dbReference type="AlphaFoldDB" id="A0A1Y5RV94"/>
<protein>
    <submittedName>
        <fullName evidence="1">Uncharacterized protein</fullName>
    </submittedName>
</protein>
<dbReference type="RefSeq" id="WP_170842116.1">
    <property type="nucleotide sequence ID" value="NZ_FNZV01000002.1"/>
</dbReference>
<dbReference type="Proteomes" id="UP000193307">
    <property type="component" value="Unassembled WGS sequence"/>
</dbReference>
<accession>A0A1Y5RV94</accession>
<evidence type="ECO:0000313" key="2">
    <source>
        <dbReference type="Proteomes" id="UP000193307"/>
    </source>
</evidence>
<dbReference type="EMBL" id="FWFW01000002">
    <property type="protein sequence ID" value="SLN23536.1"/>
    <property type="molecule type" value="Genomic_DNA"/>
</dbReference>
<dbReference type="STRING" id="658057.SAMN04488032_102331"/>
<keyword evidence="2" id="KW-1185">Reference proteome</keyword>
<sequence>MINDAINFAFDYLNRLIEAKSWSMMRQISVDLYNKKEVRTAGREHEQATK</sequence>
<reference evidence="1 2" key="1">
    <citation type="submission" date="2017-03" db="EMBL/GenBank/DDBJ databases">
        <authorList>
            <person name="Afonso C.L."/>
            <person name="Miller P.J."/>
            <person name="Scott M.A."/>
            <person name="Spackman E."/>
            <person name="Goraichik I."/>
            <person name="Dimitrov K.M."/>
            <person name="Suarez D.L."/>
            <person name="Swayne D.E."/>
        </authorList>
    </citation>
    <scope>NUCLEOTIDE SEQUENCE [LARGE SCALE GENOMIC DNA]</scope>
    <source>
        <strain evidence="1 2">CECT 7971</strain>
    </source>
</reference>
<gene>
    <name evidence="1" type="ORF">PAM7971_00755</name>
</gene>